<proteinExistence type="predicted"/>
<keyword evidence="1" id="KW-0175">Coiled coil</keyword>
<name>A0A415H7Y4_9FIRM</name>
<dbReference type="EMBL" id="QRNS01000007">
    <property type="protein sequence ID" value="RHK64355.1"/>
    <property type="molecule type" value="Genomic_DNA"/>
</dbReference>
<organism evidence="2 3">
    <name type="scientific">Dorea formicigenerans</name>
    <dbReference type="NCBI Taxonomy" id="39486"/>
    <lineage>
        <taxon>Bacteria</taxon>
        <taxon>Bacillati</taxon>
        <taxon>Bacillota</taxon>
        <taxon>Clostridia</taxon>
        <taxon>Lachnospirales</taxon>
        <taxon>Lachnospiraceae</taxon>
        <taxon>Dorea</taxon>
    </lineage>
</organism>
<evidence type="ECO:0000313" key="2">
    <source>
        <dbReference type="EMBL" id="RHK64355.1"/>
    </source>
</evidence>
<gene>
    <name evidence="2" type="ORF">DW054_06065</name>
</gene>
<protein>
    <recommendedName>
        <fullName evidence="4">ParB/Sulfiredoxin domain-containing protein</fullName>
    </recommendedName>
</protein>
<sequence length="314" mass="36679">MKVGYSPVLKIDPEFKSLMHPLSEKEFLSLRENILDGGTTYSIAAWNEYLIDGYERYMICRQENIPYHVHRIGFSCREHAITWICREQLKKGNLTNERYRYLIGKRYETERIVRNDSGTEPSQQTSHSKLQNTNSYRTALKLGEEYSLSHNTVYKYGVYSRMVDIIMEKDADLAQKILSGKLRVSHDNIIELSRLPQENIKRLNKTLSKEGIDHIVISDILRGFQWKRVVEPRTKTIPQEEIPIKQMPQFDPNAAPSSLAYTMPSWEGTIKRIRNETDFQIVSEDVKNKLAFQIRQLQNTLDTLSKKMEDNSNE</sequence>
<comment type="caution">
    <text evidence="2">The sequence shown here is derived from an EMBL/GenBank/DDBJ whole genome shotgun (WGS) entry which is preliminary data.</text>
</comment>
<reference evidence="2 3" key="1">
    <citation type="submission" date="2018-08" db="EMBL/GenBank/DDBJ databases">
        <title>A genome reference for cultivated species of the human gut microbiota.</title>
        <authorList>
            <person name="Zou Y."/>
            <person name="Xue W."/>
            <person name="Luo G."/>
        </authorList>
    </citation>
    <scope>NUCLEOTIDE SEQUENCE [LARGE SCALE GENOMIC DNA]</scope>
    <source>
        <strain evidence="2 3">AF42-21</strain>
    </source>
</reference>
<dbReference type="AlphaFoldDB" id="A0A415H7Y4"/>
<evidence type="ECO:0008006" key="4">
    <source>
        <dbReference type="Google" id="ProtNLM"/>
    </source>
</evidence>
<dbReference type="Proteomes" id="UP000284152">
    <property type="component" value="Unassembled WGS sequence"/>
</dbReference>
<feature type="coiled-coil region" evidence="1">
    <location>
        <begin position="287"/>
        <end position="314"/>
    </location>
</feature>
<accession>A0A415H7Y4</accession>
<evidence type="ECO:0000256" key="1">
    <source>
        <dbReference type="SAM" id="Coils"/>
    </source>
</evidence>
<evidence type="ECO:0000313" key="3">
    <source>
        <dbReference type="Proteomes" id="UP000284152"/>
    </source>
</evidence>